<feature type="transmembrane region" description="Helical" evidence="2">
    <location>
        <begin position="27"/>
        <end position="47"/>
    </location>
</feature>
<sequence>MSLKDKYNEIKDRLLTWEETSTKREKVLLVLVTIILPFFLFYKFYYIPLKEKINNLKEDIKKIELEIAKLENFVKREKAIEEIVRNRKKFLEEIKIILPTEKEIPQLIKNVSEIAKKNKLEILRFMPRQEERQNYYNVIPFDMELKGYFYDILKFLNEVEKLPRLVTLKNIEFSPQAKEEKIIIKTSFVTYVYTGIPLEEKQGKK</sequence>
<accession>A0A2N7PQH1</accession>
<proteinExistence type="predicted"/>
<evidence type="ECO:0000313" key="3">
    <source>
        <dbReference type="EMBL" id="PMP69002.1"/>
    </source>
</evidence>
<dbReference type="PANTHER" id="PTHR39555">
    <property type="entry name" value="FIMBRIAL ASSEMBLY PROTEIN PILO-LIKE PROTEIN-RELATED"/>
    <property type="match status" value="1"/>
</dbReference>
<dbReference type="PANTHER" id="PTHR39555:SF1">
    <property type="entry name" value="TYPE IV PILUS INNER MEMBRANE COMPONENT PILO"/>
    <property type="match status" value="1"/>
</dbReference>
<dbReference type="GO" id="GO:0043107">
    <property type="term" value="P:type IV pilus-dependent motility"/>
    <property type="evidence" value="ECO:0007669"/>
    <property type="project" value="InterPro"/>
</dbReference>
<evidence type="ECO:0000256" key="1">
    <source>
        <dbReference type="SAM" id="Coils"/>
    </source>
</evidence>
<dbReference type="Proteomes" id="UP000235460">
    <property type="component" value="Unassembled WGS sequence"/>
</dbReference>
<dbReference type="Pfam" id="PF04350">
    <property type="entry name" value="PilO"/>
    <property type="match status" value="1"/>
</dbReference>
<comment type="caution">
    <text evidence="3">The sequence shown here is derived from an EMBL/GenBank/DDBJ whole genome shotgun (WGS) entry which is preliminary data.</text>
</comment>
<reference evidence="3 4" key="1">
    <citation type="submission" date="2018-01" db="EMBL/GenBank/DDBJ databases">
        <title>Metagenomic assembled genomes from two thermal pools in the Uzon Caldera, Kamchatka, Russia.</title>
        <authorList>
            <person name="Wilkins L."/>
            <person name="Ettinger C."/>
        </authorList>
    </citation>
    <scope>NUCLEOTIDE SEQUENCE [LARGE SCALE GENOMIC DNA]</scope>
    <source>
        <strain evidence="3">ZAV-08</strain>
    </source>
</reference>
<dbReference type="Gene3D" id="3.30.70.60">
    <property type="match status" value="1"/>
</dbReference>
<evidence type="ECO:0008006" key="5">
    <source>
        <dbReference type="Google" id="ProtNLM"/>
    </source>
</evidence>
<dbReference type="InterPro" id="IPR014717">
    <property type="entry name" value="Transl_elong_EF1B/ribsomal_bS6"/>
</dbReference>
<keyword evidence="2" id="KW-0472">Membrane</keyword>
<dbReference type="EMBL" id="PNIK01000009">
    <property type="protein sequence ID" value="PMP69002.1"/>
    <property type="molecule type" value="Genomic_DNA"/>
</dbReference>
<keyword evidence="1" id="KW-0175">Coiled coil</keyword>
<name>A0A2N7PQH1_9BACT</name>
<organism evidence="3 4">
    <name type="scientific">Thermodesulfobacterium geofontis</name>
    <dbReference type="NCBI Taxonomy" id="1295609"/>
    <lineage>
        <taxon>Bacteria</taxon>
        <taxon>Pseudomonadati</taxon>
        <taxon>Thermodesulfobacteriota</taxon>
        <taxon>Thermodesulfobacteria</taxon>
        <taxon>Thermodesulfobacteriales</taxon>
        <taxon>Thermodesulfobacteriaceae</taxon>
        <taxon>Thermodesulfobacterium</taxon>
    </lineage>
</organism>
<feature type="coiled-coil region" evidence="1">
    <location>
        <begin position="46"/>
        <end position="80"/>
    </location>
</feature>
<gene>
    <name evidence="3" type="ORF">C0190_00705</name>
</gene>
<keyword evidence="2" id="KW-1133">Transmembrane helix</keyword>
<dbReference type="InterPro" id="IPR007445">
    <property type="entry name" value="PilO"/>
</dbReference>
<dbReference type="GO" id="GO:0043683">
    <property type="term" value="P:type IV pilus assembly"/>
    <property type="evidence" value="ECO:0007669"/>
    <property type="project" value="InterPro"/>
</dbReference>
<dbReference type="AlphaFoldDB" id="A0A2N7PQH1"/>
<evidence type="ECO:0000256" key="2">
    <source>
        <dbReference type="SAM" id="Phobius"/>
    </source>
</evidence>
<evidence type="ECO:0000313" key="4">
    <source>
        <dbReference type="Proteomes" id="UP000235460"/>
    </source>
</evidence>
<protein>
    <recommendedName>
        <fullName evidence="5">Pilus assembly protein PilO</fullName>
    </recommendedName>
</protein>
<keyword evidence="2" id="KW-0812">Transmembrane</keyword>